<evidence type="ECO:0000313" key="2">
    <source>
        <dbReference type="EMBL" id="CCX08812.1"/>
    </source>
</evidence>
<accession>U4LDI4</accession>
<proteinExistence type="predicted"/>
<feature type="signal peptide" evidence="1">
    <location>
        <begin position="1"/>
        <end position="17"/>
    </location>
</feature>
<sequence length="84" mass="9378">MKFTLLPIALLVATVVASPVVGKNDKTDPSFCERGRKLCEIASSWEDCSDLYIKSMEACKATGCIQWFVDPLKHCYDKKYTPTA</sequence>
<organism evidence="2 3">
    <name type="scientific">Pyronema omphalodes (strain CBS 100304)</name>
    <name type="common">Pyronema confluens</name>
    <dbReference type="NCBI Taxonomy" id="1076935"/>
    <lineage>
        <taxon>Eukaryota</taxon>
        <taxon>Fungi</taxon>
        <taxon>Dikarya</taxon>
        <taxon>Ascomycota</taxon>
        <taxon>Pezizomycotina</taxon>
        <taxon>Pezizomycetes</taxon>
        <taxon>Pezizales</taxon>
        <taxon>Pyronemataceae</taxon>
        <taxon>Pyronema</taxon>
    </lineage>
</organism>
<name>U4LDI4_PYROM</name>
<dbReference type="Proteomes" id="UP000018144">
    <property type="component" value="Unassembled WGS sequence"/>
</dbReference>
<feature type="chain" id="PRO_5004651273" description="Extracellular membrane protein CFEM domain-containing protein" evidence="1">
    <location>
        <begin position="18"/>
        <end position="84"/>
    </location>
</feature>
<keyword evidence="3" id="KW-1185">Reference proteome</keyword>
<evidence type="ECO:0000313" key="3">
    <source>
        <dbReference type="Proteomes" id="UP000018144"/>
    </source>
</evidence>
<gene>
    <name evidence="2" type="ORF">PCON_08405</name>
</gene>
<dbReference type="OrthoDB" id="5341073at2759"/>
<protein>
    <recommendedName>
        <fullName evidence="4">Extracellular membrane protein CFEM domain-containing protein</fullName>
    </recommendedName>
</protein>
<reference evidence="2 3" key="1">
    <citation type="journal article" date="2013" name="PLoS Genet.">
        <title>The genome and development-dependent transcriptomes of Pyronema confluens: a window into fungal evolution.</title>
        <authorList>
            <person name="Traeger S."/>
            <person name="Altegoer F."/>
            <person name="Freitag M."/>
            <person name="Gabaldon T."/>
            <person name="Kempken F."/>
            <person name="Kumar A."/>
            <person name="Marcet-Houben M."/>
            <person name="Poggeler S."/>
            <person name="Stajich J.E."/>
            <person name="Nowrousian M."/>
        </authorList>
    </citation>
    <scope>NUCLEOTIDE SEQUENCE [LARGE SCALE GENOMIC DNA]</scope>
    <source>
        <strain evidence="3">CBS 100304</strain>
        <tissue evidence="2">Vegetative mycelium</tissue>
    </source>
</reference>
<dbReference type="EMBL" id="HF935432">
    <property type="protein sequence ID" value="CCX08812.1"/>
    <property type="molecule type" value="Genomic_DNA"/>
</dbReference>
<evidence type="ECO:0008006" key="4">
    <source>
        <dbReference type="Google" id="ProtNLM"/>
    </source>
</evidence>
<dbReference type="AlphaFoldDB" id="U4LDI4"/>
<evidence type="ECO:0000256" key="1">
    <source>
        <dbReference type="SAM" id="SignalP"/>
    </source>
</evidence>
<keyword evidence="1" id="KW-0732">Signal</keyword>